<evidence type="ECO:0000313" key="1">
    <source>
        <dbReference type="EMBL" id="KAJ7031507.1"/>
    </source>
</evidence>
<protein>
    <submittedName>
        <fullName evidence="1">Uncharacterized protein</fullName>
    </submittedName>
</protein>
<dbReference type="Proteomes" id="UP001218188">
    <property type="component" value="Unassembled WGS sequence"/>
</dbReference>
<dbReference type="EMBL" id="JARJCM010000081">
    <property type="protein sequence ID" value="KAJ7031507.1"/>
    <property type="molecule type" value="Genomic_DNA"/>
</dbReference>
<dbReference type="AlphaFoldDB" id="A0AAD6WZZ8"/>
<gene>
    <name evidence="1" type="ORF">C8F04DRAFT_1235963</name>
</gene>
<sequence>MGGGARRKMVVRVRSCGVQRIQVGRFKVQGSRFKSSSGLRCTDSEYEKYVEVERVEFQFERRPSGSAAIHPPRSTLFGVMEMEGEVERAESERRSSGIILASSIDVRSTVQPFKTSTLQVAAKLELQARLDVGSASYARWSERACTNRERWLVGGTKWNSKLASWWWWWWLAKAGRQAVRNVACWAAMSAERILEKLEGGRRTGSVVLHMQRTSDPSWCKLQAAHYIRKEVRIRCRAPKAKSGQNARKWQSARHDDGIKFLKFEGGNRHQLAEEASQGCVDEAAAGRGICAAWGRITLTCGRADECGRRTKERKERMGHWIDGMDDAIRGNTNSSIVWGVGQVRGTARAKGGWQDGFWKVQQRRVEGRS</sequence>
<keyword evidence="2" id="KW-1185">Reference proteome</keyword>
<organism evidence="1 2">
    <name type="scientific">Mycena alexandri</name>
    <dbReference type="NCBI Taxonomy" id="1745969"/>
    <lineage>
        <taxon>Eukaryota</taxon>
        <taxon>Fungi</taxon>
        <taxon>Dikarya</taxon>
        <taxon>Basidiomycota</taxon>
        <taxon>Agaricomycotina</taxon>
        <taxon>Agaricomycetes</taxon>
        <taxon>Agaricomycetidae</taxon>
        <taxon>Agaricales</taxon>
        <taxon>Marasmiineae</taxon>
        <taxon>Mycenaceae</taxon>
        <taxon>Mycena</taxon>
    </lineage>
</organism>
<accession>A0AAD6WZZ8</accession>
<proteinExistence type="predicted"/>
<name>A0AAD6WZZ8_9AGAR</name>
<comment type="caution">
    <text evidence="1">The sequence shown here is derived from an EMBL/GenBank/DDBJ whole genome shotgun (WGS) entry which is preliminary data.</text>
</comment>
<evidence type="ECO:0000313" key="2">
    <source>
        <dbReference type="Proteomes" id="UP001218188"/>
    </source>
</evidence>
<reference evidence="1" key="1">
    <citation type="submission" date="2023-03" db="EMBL/GenBank/DDBJ databases">
        <title>Massive genome expansion in bonnet fungi (Mycena s.s.) driven by repeated elements and novel gene families across ecological guilds.</title>
        <authorList>
            <consortium name="Lawrence Berkeley National Laboratory"/>
            <person name="Harder C.B."/>
            <person name="Miyauchi S."/>
            <person name="Viragh M."/>
            <person name="Kuo A."/>
            <person name="Thoen E."/>
            <person name="Andreopoulos B."/>
            <person name="Lu D."/>
            <person name="Skrede I."/>
            <person name="Drula E."/>
            <person name="Henrissat B."/>
            <person name="Morin E."/>
            <person name="Kohler A."/>
            <person name="Barry K."/>
            <person name="LaButti K."/>
            <person name="Morin E."/>
            <person name="Salamov A."/>
            <person name="Lipzen A."/>
            <person name="Mereny Z."/>
            <person name="Hegedus B."/>
            <person name="Baldrian P."/>
            <person name="Stursova M."/>
            <person name="Weitz H."/>
            <person name="Taylor A."/>
            <person name="Grigoriev I.V."/>
            <person name="Nagy L.G."/>
            <person name="Martin F."/>
            <person name="Kauserud H."/>
        </authorList>
    </citation>
    <scope>NUCLEOTIDE SEQUENCE</scope>
    <source>
        <strain evidence="1">CBHHK200</strain>
    </source>
</reference>